<evidence type="ECO:0000259" key="1">
    <source>
        <dbReference type="Pfam" id="PF13640"/>
    </source>
</evidence>
<evidence type="ECO:0000313" key="2">
    <source>
        <dbReference type="EMBL" id="MFC3302160.1"/>
    </source>
</evidence>
<dbReference type="RefSeq" id="WP_229786109.1">
    <property type="nucleotide sequence ID" value="NZ_BMXU01000001.1"/>
</dbReference>
<proteinExistence type="predicted"/>
<dbReference type="Gene3D" id="2.60.120.620">
    <property type="entry name" value="q2cbj1_9rhob like domain"/>
    <property type="match status" value="1"/>
</dbReference>
<comment type="caution">
    <text evidence="2">The sequence shown here is derived from an EMBL/GenBank/DDBJ whole genome shotgun (WGS) entry which is preliminary data.</text>
</comment>
<organism evidence="2 3">
    <name type="scientific">Parvularcula lutaonensis</name>
    <dbReference type="NCBI Taxonomy" id="491923"/>
    <lineage>
        <taxon>Bacteria</taxon>
        <taxon>Pseudomonadati</taxon>
        <taxon>Pseudomonadota</taxon>
        <taxon>Alphaproteobacteria</taxon>
        <taxon>Parvularculales</taxon>
        <taxon>Parvularculaceae</taxon>
        <taxon>Parvularcula</taxon>
    </lineage>
</organism>
<dbReference type="PANTHER" id="PTHR12117:SF0">
    <property type="entry name" value="PROLYL 3-HYDROXYLASE OGFOD1"/>
    <property type="match status" value="1"/>
</dbReference>
<protein>
    <submittedName>
        <fullName evidence="2">2OG-Fe(II) oxygenase</fullName>
    </submittedName>
</protein>
<dbReference type="EMBL" id="JBHRVA010000002">
    <property type="protein sequence ID" value="MFC3302160.1"/>
    <property type="molecule type" value="Genomic_DNA"/>
</dbReference>
<keyword evidence="3" id="KW-1185">Reference proteome</keyword>
<dbReference type="InterPro" id="IPR051842">
    <property type="entry name" value="uS12_prolyl_hydroxylase"/>
</dbReference>
<sequence length="282" mass="32544">MSTTSLNPETEARPAVVTPPHFEADLDRLYRFAEENREAYRNNDPFPHIAIEDFVKPEILEAVLRESADKSSWHHMNDEDQNKFATAKTLAMGPQTRALIQFLNGQEILAFLEKLTGIEGLIPDPDLAGGGLHELRDGGFLRVHADFNFQRRLKLDRRINLLLYLNKGWEEEWGGNIELWDENTTRCVKRYTPEFNRCVVFNTTDRSFHGNPQPVRAPDGRTRKSIAMYYYTVGRPAEEASPDHMTIFRKRPEERSAADAAKSMMQRWLPPAIYDAIRKVKK</sequence>
<dbReference type="Pfam" id="PF13640">
    <property type="entry name" value="2OG-FeII_Oxy_3"/>
    <property type="match status" value="1"/>
</dbReference>
<gene>
    <name evidence="2" type="ORF">ACFONP_05375</name>
</gene>
<accession>A0ABV7MBP4</accession>
<dbReference type="Proteomes" id="UP001595607">
    <property type="component" value="Unassembled WGS sequence"/>
</dbReference>
<evidence type="ECO:0000313" key="3">
    <source>
        <dbReference type="Proteomes" id="UP001595607"/>
    </source>
</evidence>
<name>A0ABV7MBP4_9PROT</name>
<dbReference type="PANTHER" id="PTHR12117">
    <property type="entry name" value="HISTONE ACETYLTRANSFERASE COMPLEX"/>
    <property type="match status" value="1"/>
</dbReference>
<dbReference type="InterPro" id="IPR044862">
    <property type="entry name" value="Pro_4_hyd_alph_FE2OG_OXY"/>
</dbReference>
<feature type="domain" description="Prolyl 4-hydroxylase alpha subunit Fe(2+) 2OG dioxygenase" evidence="1">
    <location>
        <begin position="132"/>
        <end position="231"/>
    </location>
</feature>
<reference evidence="3" key="1">
    <citation type="journal article" date="2019" name="Int. J. Syst. Evol. Microbiol.">
        <title>The Global Catalogue of Microorganisms (GCM) 10K type strain sequencing project: providing services to taxonomists for standard genome sequencing and annotation.</title>
        <authorList>
            <consortium name="The Broad Institute Genomics Platform"/>
            <consortium name="The Broad Institute Genome Sequencing Center for Infectious Disease"/>
            <person name="Wu L."/>
            <person name="Ma J."/>
        </authorList>
    </citation>
    <scope>NUCLEOTIDE SEQUENCE [LARGE SCALE GENOMIC DNA]</scope>
    <source>
        <strain evidence="3">KCTC 22245</strain>
    </source>
</reference>